<dbReference type="AlphaFoldDB" id="A0A0D1WRA8"/>
<dbReference type="Proteomes" id="UP000054302">
    <property type="component" value="Unassembled WGS sequence"/>
</dbReference>
<dbReference type="PROSITE" id="PS50048">
    <property type="entry name" value="ZN2_CY6_FUNGAL_2"/>
    <property type="match status" value="1"/>
</dbReference>
<dbReference type="RefSeq" id="XP_016223229.1">
    <property type="nucleotide sequence ID" value="XM_016370936.1"/>
</dbReference>
<dbReference type="GO" id="GO:0000981">
    <property type="term" value="F:DNA-binding transcription factor activity, RNA polymerase II-specific"/>
    <property type="evidence" value="ECO:0007669"/>
    <property type="project" value="InterPro"/>
</dbReference>
<dbReference type="VEuPathDB" id="FungiDB:PV10_06170"/>
<proteinExistence type="predicted"/>
<dbReference type="PANTHER" id="PTHR38111">
    <property type="entry name" value="ZN(2)-C6 FUNGAL-TYPE DOMAIN-CONTAINING PROTEIN-RELATED"/>
    <property type="match status" value="1"/>
</dbReference>
<dbReference type="OMA" id="CLAYTRK"/>
<keyword evidence="3" id="KW-0804">Transcription</keyword>
<feature type="region of interest" description="Disordered" evidence="5">
    <location>
        <begin position="498"/>
        <end position="522"/>
    </location>
</feature>
<accession>A0A0D1WRA8</accession>
<dbReference type="EMBL" id="KN847523">
    <property type="protein sequence ID" value="KIV91655.1"/>
    <property type="molecule type" value="Genomic_DNA"/>
</dbReference>
<keyword evidence="4" id="KW-0539">Nucleus</keyword>
<dbReference type="SMART" id="SM00066">
    <property type="entry name" value="GAL4"/>
    <property type="match status" value="1"/>
</dbReference>
<evidence type="ECO:0000313" key="7">
    <source>
        <dbReference type="EMBL" id="KIV91655.1"/>
    </source>
</evidence>
<evidence type="ECO:0000256" key="2">
    <source>
        <dbReference type="ARBA" id="ARBA00023125"/>
    </source>
</evidence>
<protein>
    <recommendedName>
        <fullName evidence="6">Zn(2)-C6 fungal-type domain-containing protein</fullName>
    </recommendedName>
</protein>
<feature type="domain" description="Zn(2)-C6 fungal-type" evidence="6">
    <location>
        <begin position="10"/>
        <end position="38"/>
    </location>
</feature>
<keyword evidence="8" id="KW-1185">Reference proteome</keyword>
<dbReference type="Gene3D" id="4.10.240.10">
    <property type="entry name" value="Zn(2)-C6 fungal-type DNA-binding domain"/>
    <property type="match status" value="1"/>
</dbReference>
<dbReference type="STRING" id="212818.A0A0D1WRA8"/>
<dbReference type="InterPro" id="IPR053178">
    <property type="entry name" value="Osmoadaptation_assoc"/>
</dbReference>
<evidence type="ECO:0000313" key="8">
    <source>
        <dbReference type="Proteomes" id="UP000054302"/>
    </source>
</evidence>
<evidence type="ECO:0000259" key="6">
    <source>
        <dbReference type="PROSITE" id="PS50048"/>
    </source>
</evidence>
<sequence>MVGVPGRSKGCHTCLKRRVKCDEARPSCKRCEKAGFTCGGYERKLEMRFHSFSNQTDSATLTKAVKKPPSFQSGFSDFYALRSSDQTPSTVPQELNLSAFRDNIQFSYLFSNFVWSTYGSPWLQMSAEGKVDALALEACRAFSLTIFGKHHHQPEIEVTGAVHYDKAVRALSFRLSNVGAPGSEDMIVPIMILLMHSSSIPDPQASAFHIQGLLKLIQICGPQRFTSPILRSAFESCRATLTTVALITKIRTFLELSEWLTEPWAEIGATNKSFQNQLVDILVYIPGFLQDQANLEQEPNKDLEHDLIRRIEFQIQQLFQWRWRWEETNRHAAWEIDPEQLPPETSPNYDRPVKNVMMFSSFSRAAEICLYDAVLLCLLGLLWTLAPPNEKTPSPCPPSSYPLYLPGDVSSLTEPAVEICRAFEYQLLHATNISDSVLFWLFPLGLASKVLEDDPIMMRWIRSMLEQSQATRNYGTGPSTVGFGFYKFPTVRRRKGPLSSLMRTGSHTGSIRHCSDDSSEGD</sequence>
<dbReference type="HOGENOM" id="CLU_021599_5_1_1"/>
<evidence type="ECO:0000256" key="1">
    <source>
        <dbReference type="ARBA" id="ARBA00023015"/>
    </source>
</evidence>
<keyword evidence="2" id="KW-0238">DNA-binding</keyword>
<organism evidence="7 8">
    <name type="scientific">Exophiala mesophila</name>
    <name type="common">Black yeast-like fungus</name>
    <dbReference type="NCBI Taxonomy" id="212818"/>
    <lineage>
        <taxon>Eukaryota</taxon>
        <taxon>Fungi</taxon>
        <taxon>Dikarya</taxon>
        <taxon>Ascomycota</taxon>
        <taxon>Pezizomycotina</taxon>
        <taxon>Eurotiomycetes</taxon>
        <taxon>Chaetothyriomycetidae</taxon>
        <taxon>Chaetothyriales</taxon>
        <taxon>Herpotrichiellaceae</taxon>
        <taxon>Exophiala</taxon>
    </lineage>
</organism>
<dbReference type="CDD" id="cd00067">
    <property type="entry name" value="GAL4"/>
    <property type="match status" value="1"/>
</dbReference>
<dbReference type="GO" id="GO:0003677">
    <property type="term" value="F:DNA binding"/>
    <property type="evidence" value="ECO:0007669"/>
    <property type="project" value="UniProtKB-KW"/>
</dbReference>
<evidence type="ECO:0000256" key="3">
    <source>
        <dbReference type="ARBA" id="ARBA00023163"/>
    </source>
</evidence>
<dbReference type="InterPro" id="IPR001138">
    <property type="entry name" value="Zn2Cys6_DnaBD"/>
</dbReference>
<reference evidence="7 8" key="1">
    <citation type="submission" date="2015-01" db="EMBL/GenBank/DDBJ databases">
        <title>The Genome Sequence of Exophiala mesophila CBS40295.</title>
        <authorList>
            <consortium name="The Broad Institute Genomics Platform"/>
            <person name="Cuomo C."/>
            <person name="de Hoog S."/>
            <person name="Gorbushina A."/>
            <person name="Stielow B."/>
            <person name="Teixiera M."/>
            <person name="Abouelleil A."/>
            <person name="Chapman S.B."/>
            <person name="Priest M."/>
            <person name="Young S.K."/>
            <person name="Wortman J."/>
            <person name="Nusbaum C."/>
            <person name="Birren B."/>
        </authorList>
    </citation>
    <scope>NUCLEOTIDE SEQUENCE [LARGE SCALE GENOMIC DNA]</scope>
    <source>
        <strain evidence="7 8">CBS 40295</strain>
    </source>
</reference>
<keyword evidence="1" id="KW-0805">Transcription regulation</keyword>
<evidence type="ECO:0000256" key="5">
    <source>
        <dbReference type="SAM" id="MobiDB-lite"/>
    </source>
</evidence>
<dbReference type="PANTHER" id="PTHR38111:SF2">
    <property type="entry name" value="FINGER DOMAIN PROTEIN, PUTATIVE (AFU_ORTHOLOGUE AFUA_1G01560)-RELATED"/>
    <property type="match status" value="1"/>
</dbReference>
<dbReference type="OrthoDB" id="3525185at2759"/>
<evidence type="ECO:0000256" key="4">
    <source>
        <dbReference type="ARBA" id="ARBA00023242"/>
    </source>
</evidence>
<name>A0A0D1WRA8_EXOME</name>
<dbReference type="InterPro" id="IPR036864">
    <property type="entry name" value="Zn2-C6_fun-type_DNA-bd_sf"/>
</dbReference>
<gene>
    <name evidence="7" type="ORF">PV10_06170</name>
</gene>
<dbReference type="SUPFAM" id="SSF57701">
    <property type="entry name" value="Zn2/Cys6 DNA-binding domain"/>
    <property type="match status" value="1"/>
</dbReference>
<dbReference type="GeneID" id="27324015"/>
<dbReference type="Pfam" id="PF00172">
    <property type="entry name" value="Zn_clus"/>
    <property type="match status" value="1"/>
</dbReference>
<dbReference type="GO" id="GO:0008270">
    <property type="term" value="F:zinc ion binding"/>
    <property type="evidence" value="ECO:0007669"/>
    <property type="project" value="InterPro"/>
</dbReference>